<dbReference type="PROSITE" id="PS51257">
    <property type="entry name" value="PROKAR_LIPOPROTEIN"/>
    <property type="match status" value="1"/>
</dbReference>
<accession>A0A163BTJ7</accession>
<dbReference type="RefSeq" id="WP_066311379.1">
    <property type="nucleotide sequence ID" value="NZ_LQRT01000003.1"/>
</dbReference>
<dbReference type="EMBL" id="LQRT01000003">
    <property type="protein sequence ID" value="KZS41745.1"/>
    <property type="molecule type" value="Genomic_DNA"/>
</dbReference>
<sequence>MINKIKIGIGLFSIFFVVYSCKQEVKALEKDDISSAQKIEDNSKKLNDWFETQFKEEVLRSPMLQTRLGIKTEDYGKWDDMSSKKEVEDLERTKERLAYLKDSVDVSLLNEDTALSFALLKESLENEIEDFKYRFYDYPVNQMHGMQAEIPAFMINMHRIESKTDAEAYISRLNGFKELFGQVVDNIKMREKNLIMLPKFVFAKVLDDSRNIIKGQPFDKSNKESTILADFKSKILKLELSEEEHTTLLDNANLALLEGVKPAFENLITLLEDQQKRATTEDGCWKFPKGDAFYNNALKRTTTTDLTADQIHDLGLKEVERIHGEMRDIMTQVKYEGTLQDFFKYMKEDKKFYFSNDEEGKAAYLKQAVGLIDTMKSRLDELFITKPKSDIIVKAVEPFREKSAGKAFYQRGTPDGARPGTYYANLYDMRAMPKYQMEALAYHEGIPGHHMQISIAQELKDIPKFRKFGGYTAYIEGWGLYTELLPKEIGLYNDPYSDFGRLAMELWRACRLVVDTGIHAKKWTREEGIKYYVDNTPNAESDAIKMVERHIVMPSQATAYKIGMNKILELRENARQQLGDQFDIREFHDVVLTNGPVPLTILSELVDDWVEQRKSQNSTGQVKP</sequence>
<reference evidence="1 2" key="1">
    <citation type="submission" date="2016-01" db="EMBL/GenBank/DDBJ databases">
        <title>The draft genome sequence of Aquimarina sp. RZW4-3-2.</title>
        <authorList>
            <person name="Wang Y."/>
        </authorList>
    </citation>
    <scope>NUCLEOTIDE SEQUENCE [LARGE SCALE GENOMIC DNA]</scope>
    <source>
        <strain evidence="1 2">RZW4-3-2</strain>
    </source>
</reference>
<dbReference type="PANTHER" id="PTHR33361:SF16">
    <property type="entry name" value="DUF885 DOMAIN-CONTAINING PROTEIN"/>
    <property type="match status" value="1"/>
</dbReference>
<dbReference type="Pfam" id="PF05960">
    <property type="entry name" value="DUF885"/>
    <property type="match status" value="1"/>
</dbReference>
<keyword evidence="2" id="KW-1185">Reference proteome</keyword>
<evidence type="ECO:0008006" key="3">
    <source>
        <dbReference type="Google" id="ProtNLM"/>
    </source>
</evidence>
<organism evidence="1 2">
    <name type="scientific">Aquimarina aggregata</name>
    <dbReference type="NCBI Taxonomy" id="1642818"/>
    <lineage>
        <taxon>Bacteria</taxon>
        <taxon>Pseudomonadati</taxon>
        <taxon>Bacteroidota</taxon>
        <taxon>Flavobacteriia</taxon>
        <taxon>Flavobacteriales</taxon>
        <taxon>Flavobacteriaceae</taxon>
        <taxon>Aquimarina</taxon>
    </lineage>
</organism>
<gene>
    <name evidence="1" type="ORF">AWE51_20330</name>
</gene>
<dbReference type="InterPro" id="IPR010281">
    <property type="entry name" value="DUF885"/>
</dbReference>
<proteinExistence type="predicted"/>
<dbReference type="OrthoDB" id="9760040at2"/>
<dbReference type="Proteomes" id="UP000076715">
    <property type="component" value="Unassembled WGS sequence"/>
</dbReference>
<protein>
    <recommendedName>
        <fullName evidence="3">DUF885 domain-containing protein</fullName>
    </recommendedName>
</protein>
<evidence type="ECO:0000313" key="2">
    <source>
        <dbReference type="Proteomes" id="UP000076715"/>
    </source>
</evidence>
<evidence type="ECO:0000313" key="1">
    <source>
        <dbReference type="EMBL" id="KZS41745.1"/>
    </source>
</evidence>
<dbReference type="AlphaFoldDB" id="A0A163BTJ7"/>
<name>A0A163BTJ7_9FLAO</name>
<dbReference type="PANTHER" id="PTHR33361">
    <property type="entry name" value="GLR0591 PROTEIN"/>
    <property type="match status" value="1"/>
</dbReference>
<dbReference type="STRING" id="1642818.AWE51_20330"/>
<comment type="caution">
    <text evidence="1">The sequence shown here is derived from an EMBL/GenBank/DDBJ whole genome shotgun (WGS) entry which is preliminary data.</text>
</comment>